<protein>
    <submittedName>
        <fullName evidence="1">Uncharacterized protein</fullName>
    </submittedName>
</protein>
<dbReference type="AlphaFoldDB" id="A0A8S2T1Z2"/>
<reference evidence="1" key="1">
    <citation type="submission" date="2021-02" db="EMBL/GenBank/DDBJ databases">
        <authorList>
            <person name="Nowell W R."/>
        </authorList>
    </citation>
    <scope>NUCLEOTIDE SEQUENCE</scope>
</reference>
<accession>A0A8S2T1Z2</accession>
<sequence length="22" mass="2538">MIDEPEHTYHGVRLNGVLTNLE</sequence>
<dbReference type="EMBL" id="CAJOBJ010029543">
    <property type="protein sequence ID" value="CAF4264871.1"/>
    <property type="molecule type" value="Genomic_DNA"/>
</dbReference>
<dbReference type="Proteomes" id="UP000681720">
    <property type="component" value="Unassembled WGS sequence"/>
</dbReference>
<gene>
    <name evidence="1" type="ORF">GIL414_LOCUS24287</name>
</gene>
<evidence type="ECO:0000313" key="1">
    <source>
        <dbReference type="EMBL" id="CAF4264871.1"/>
    </source>
</evidence>
<proteinExistence type="predicted"/>
<name>A0A8S2T1Z2_9BILA</name>
<comment type="caution">
    <text evidence="1">The sequence shown here is derived from an EMBL/GenBank/DDBJ whole genome shotgun (WGS) entry which is preliminary data.</text>
</comment>
<evidence type="ECO:0000313" key="2">
    <source>
        <dbReference type="Proteomes" id="UP000681720"/>
    </source>
</evidence>
<organism evidence="1 2">
    <name type="scientific">Rotaria magnacalcarata</name>
    <dbReference type="NCBI Taxonomy" id="392030"/>
    <lineage>
        <taxon>Eukaryota</taxon>
        <taxon>Metazoa</taxon>
        <taxon>Spiralia</taxon>
        <taxon>Gnathifera</taxon>
        <taxon>Rotifera</taxon>
        <taxon>Eurotatoria</taxon>
        <taxon>Bdelloidea</taxon>
        <taxon>Philodinida</taxon>
        <taxon>Philodinidae</taxon>
        <taxon>Rotaria</taxon>
    </lineage>
</organism>
<feature type="non-terminal residue" evidence="1">
    <location>
        <position position="22"/>
    </location>
</feature>